<dbReference type="RefSeq" id="WP_359356205.1">
    <property type="nucleotide sequence ID" value="NZ_JBEYXV010000021.1"/>
</dbReference>
<reference evidence="2 3" key="1">
    <citation type="submission" date="2024-06" db="EMBL/GenBank/DDBJ databases">
        <title>The Natural Products Discovery Center: Release of the First 8490 Sequenced Strains for Exploring Actinobacteria Biosynthetic Diversity.</title>
        <authorList>
            <person name="Kalkreuter E."/>
            <person name="Kautsar S.A."/>
            <person name="Yang D."/>
            <person name="Bader C.D."/>
            <person name="Teijaro C.N."/>
            <person name="Fluegel L."/>
            <person name="Davis C.M."/>
            <person name="Simpson J.R."/>
            <person name="Lauterbach L."/>
            <person name="Steele A.D."/>
            <person name="Gui C."/>
            <person name="Meng S."/>
            <person name="Li G."/>
            <person name="Viehrig K."/>
            <person name="Ye F."/>
            <person name="Su P."/>
            <person name="Kiefer A.F."/>
            <person name="Nichols A."/>
            <person name="Cepeda A.J."/>
            <person name="Yan W."/>
            <person name="Fan B."/>
            <person name="Jiang Y."/>
            <person name="Adhikari A."/>
            <person name="Zheng C.-J."/>
            <person name="Schuster L."/>
            <person name="Cowan T.M."/>
            <person name="Smanski M.J."/>
            <person name="Chevrette M.G."/>
            <person name="De Carvalho L.P.S."/>
            <person name="Shen B."/>
        </authorList>
    </citation>
    <scope>NUCLEOTIDE SEQUENCE [LARGE SCALE GENOMIC DNA]</scope>
    <source>
        <strain evidence="2 3">NPDC046838</strain>
    </source>
</reference>
<sequence>MAGPHQRQGAQDRKAATEDGSQPDTAPRGRRSRPKGKPKARLRDKKQRPAQSVRLNDREHALIQAAANTVDMSVAGFLAHSALAAARDQSRTAAAIAAEQDVLAELLKMSNRFAWAGSNLNQLTAAFNSGEAIRHISEVLADVQRAANEVSRAATRVANYQIGVAS</sequence>
<feature type="compositionally biased region" description="Basic residues" evidence="1">
    <location>
        <begin position="28"/>
        <end position="48"/>
    </location>
</feature>
<dbReference type="EMBL" id="JBEYXV010000021">
    <property type="protein sequence ID" value="MEU6825583.1"/>
    <property type="molecule type" value="Genomic_DNA"/>
</dbReference>
<dbReference type="Proteomes" id="UP001551176">
    <property type="component" value="Unassembled WGS sequence"/>
</dbReference>
<accession>A0ABV3BX38</accession>
<gene>
    <name evidence="2" type="ORF">ABZ921_33640</name>
</gene>
<keyword evidence="3" id="KW-1185">Reference proteome</keyword>
<comment type="caution">
    <text evidence="2">The sequence shown here is derived from an EMBL/GenBank/DDBJ whole genome shotgun (WGS) entry which is preliminary data.</text>
</comment>
<proteinExistence type="predicted"/>
<organism evidence="2 3">
    <name type="scientific">Streptomyces atriruber</name>
    <dbReference type="NCBI Taxonomy" id="545121"/>
    <lineage>
        <taxon>Bacteria</taxon>
        <taxon>Bacillati</taxon>
        <taxon>Actinomycetota</taxon>
        <taxon>Actinomycetes</taxon>
        <taxon>Kitasatosporales</taxon>
        <taxon>Streptomycetaceae</taxon>
        <taxon>Streptomyces</taxon>
    </lineage>
</organism>
<evidence type="ECO:0000313" key="3">
    <source>
        <dbReference type="Proteomes" id="UP001551176"/>
    </source>
</evidence>
<evidence type="ECO:0000256" key="1">
    <source>
        <dbReference type="SAM" id="MobiDB-lite"/>
    </source>
</evidence>
<evidence type="ECO:0000313" key="2">
    <source>
        <dbReference type="EMBL" id="MEU6825583.1"/>
    </source>
</evidence>
<protein>
    <submittedName>
        <fullName evidence="2">Mobilization protein</fullName>
    </submittedName>
</protein>
<feature type="region of interest" description="Disordered" evidence="1">
    <location>
        <begin position="1"/>
        <end position="54"/>
    </location>
</feature>
<name>A0ABV3BX38_9ACTN</name>